<evidence type="ECO:0000313" key="2">
    <source>
        <dbReference type="EMBL" id="KLO18070.1"/>
    </source>
</evidence>
<keyword evidence="3" id="KW-1185">Reference proteome</keyword>
<reference evidence="2 3" key="1">
    <citation type="submission" date="2015-04" db="EMBL/GenBank/DDBJ databases">
        <title>Complete genome sequence of Schizopora paradoxa KUC8140, a cosmopolitan wood degrader in East Asia.</title>
        <authorList>
            <consortium name="DOE Joint Genome Institute"/>
            <person name="Min B."/>
            <person name="Park H."/>
            <person name="Jang Y."/>
            <person name="Kim J.-J."/>
            <person name="Kim K.H."/>
            <person name="Pangilinan J."/>
            <person name="Lipzen A."/>
            <person name="Riley R."/>
            <person name="Grigoriev I.V."/>
            <person name="Spatafora J.W."/>
            <person name="Choi I.-G."/>
        </authorList>
    </citation>
    <scope>NUCLEOTIDE SEQUENCE [LARGE SCALE GENOMIC DNA]</scope>
    <source>
        <strain evidence="2 3">KUC8140</strain>
    </source>
</reference>
<dbReference type="EMBL" id="KQ085898">
    <property type="protein sequence ID" value="KLO18070.1"/>
    <property type="molecule type" value="Genomic_DNA"/>
</dbReference>
<feature type="compositionally biased region" description="Basic and acidic residues" evidence="1">
    <location>
        <begin position="403"/>
        <end position="418"/>
    </location>
</feature>
<organism evidence="2 3">
    <name type="scientific">Schizopora paradoxa</name>
    <dbReference type="NCBI Taxonomy" id="27342"/>
    <lineage>
        <taxon>Eukaryota</taxon>
        <taxon>Fungi</taxon>
        <taxon>Dikarya</taxon>
        <taxon>Basidiomycota</taxon>
        <taxon>Agaricomycotina</taxon>
        <taxon>Agaricomycetes</taxon>
        <taxon>Hymenochaetales</taxon>
        <taxon>Schizoporaceae</taxon>
        <taxon>Schizopora</taxon>
    </lineage>
</organism>
<accession>A0A0H2S162</accession>
<feature type="compositionally biased region" description="Basic and acidic residues" evidence="1">
    <location>
        <begin position="1"/>
        <end position="19"/>
    </location>
</feature>
<evidence type="ECO:0000256" key="1">
    <source>
        <dbReference type="SAM" id="MobiDB-lite"/>
    </source>
</evidence>
<name>A0A0H2S162_9AGAM</name>
<evidence type="ECO:0000313" key="3">
    <source>
        <dbReference type="Proteomes" id="UP000053477"/>
    </source>
</evidence>
<dbReference type="InParanoid" id="A0A0H2S162"/>
<protein>
    <submittedName>
        <fullName evidence="2">Uncharacterized protein</fullName>
    </submittedName>
</protein>
<gene>
    <name evidence="2" type="ORF">SCHPADRAFT_886518</name>
</gene>
<proteinExistence type="predicted"/>
<dbReference type="Proteomes" id="UP000053477">
    <property type="component" value="Unassembled WGS sequence"/>
</dbReference>
<dbReference type="AlphaFoldDB" id="A0A0H2S162"/>
<feature type="region of interest" description="Disordered" evidence="1">
    <location>
        <begin position="395"/>
        <end position="423"/>
    </location>
</feature>
<feature type="region of interest" description="Disordered" evidence="1">
    <location>
        <begin position="1"/>
        <end position="32"/>
    </location>
</feature>
<sequence>MNKLSMDETIRGDGHDTTKADQAPLSPVGTPLDASPPQEPFVDGMALGSGINAMTGELLGSPFVTSSIQELEVVSKDSSEWLDRKIVRSSKELKRCVDLSSLSSFAVPLHGLDLSLKSGFDFFDENTSNMECTLIILTWERNFKSKRLAEGAKFSEEACKLLNESPETFRDHYGDYFVYEIFCKARIVAMWKCTSEDESSMTKFRIEMESSLKIPGNIVEGSSSFDGFIRTSAKASSVSIQVEVSRQGDLSDVDANNPDDIDSLFKSFCTKAKPSFTNVLLRHYHQIFPSVPTTINMDPELFIQLCDVFSDAKKALLLNSMTADKQKIDRHDQITRIFKQIHASRRRYQSNEDLLRTSIQRLTDTLDSVKAILRRQELITELRGYGVDDLRRQVLGLPPPEQENEKSPATPDKEKNKDDDDGNYVQSILGRNQFIIGRTQFTQKEREILGVKTVDWNMEGFHLQVKAGPRPFRVHEGSLVFPQSPDDYGNIVGIAIHDMRKDGQNGYWEFPKQNPLGTKSVCIKFKGKHFRSFDWALSVAYIPTALFDD</sequence>
<dbReference type="OrthoDB" id="3139918at2759"/>